<reference evidence="5" key="1">
    <citation type="journal article" date="1991" name="Curr. Opin. Cell Biol.">
        <title>The molecular biology of K+ channels.</title>
        <authorList>
            <person name="Perney T.M."/>
            <person name="Kaczmarek L.K."/>
        </authorList>
    </citation>
    <scope>NUCLEOTIDE SEQUENCE</scope>
</reference>
<dbReference type="Proteomes" id="UP000675920">
    <property type="component" value="Unplaced"/>
</dbReference>
<reference evidence="5" key="2">
    <citation type="journal article" date="1998" name="Science">
        <title>The structure of the potassium channel: molecular basis of K+ conduction and selectivity.</title>
        <authorList>
            <person name="Doyle D.A."/>
            <person name="Morais Cabral J."/>
            <person name="Pfuetzner R.A."/>
            <person name="Kuo A."/>
            <person name="Gulbis J.M."/>
            <person name="Cohen S.L."/>
            <person name="Chait B.T."/>
            <person name="MacKinnon R."/>
        </authorList>
    </citation>
    <scope>NUCLEOTIDE SEQUENCE</scope>
</reference>
<dbReference type="PANTHER" id="PTHR43833">
    <property type="entry name" value="POTASSIUM CHANNEL PROTEIN 2-RELATED-RELATED"/>
    <property type="match status" value="1"/>
</dbReference>
<feature type="transmembrane region" description="Helical" evidence="2">
    <location>
        <begin position="76"/>
        <end position="101"/>
    </location>
</feature>
<accession>A0A8B6XB67</accession>
<keyword evidence="5" id="KW-0407">Ion channel</keyword>
<keyword evidence="2" id="KW-0472">Membrane</keyword>
<evidence type="ECO:0000259" key="3">
    <source>
        <dbReference type="PROSITE" id="PS51201"/>
    </source>
</evidence>
<dbReference type="AlphaFoldDB" id="A0A8B6XB67"/>
<dbReference type="OrthoDB" id="9781411at2"/>
<evidence type="ECO:0000256" key="2">
    <source>
        <dbReference type="SAM" id="Phobius"/>
    </source>
</evidence>
<dbReference type="Pfam" id="PF02254">
    <property type="entry name" value="TrkA_N"/>
    <property type="match status" value="1"/>
</dbReference>
<dbReference type="Pfam" id="PF07885">
    <property type="entry name" value="Ion_trans_2"/>
    <property type="match status" value="1"/>
</dbReference>
<dbReference type="RefSeq" id="WP_084544945.1">
    <property type="nucleotide sequence ID" value="NZ_AXWS01000008.1"/>
</dbReference>
<feature type="domain" description="RCK N-terminal" evidence="3">
    <location>
        <begin position="122"/>
        <end position="245"/>
    </location>
</feature>
<evidence type="ECO:0000313" key="5">
    <source>
        <dbReference type="RefSeq" id="WP_084544945.1"/>
    </source>
</evidence>
<dbReference type="InterPro" id="IPR003148">
    <property type="entry name" value="RCK_N"/>
</dbReference>
<dbReference type="GO" id="GO:0006813">
    <property type="term" value="P:potassium ion transport"/>
    <property type="evidence" value="ECO:0007669"/>
    <property type="project" value="InterPro"/>
</dbReference>
<sequence length="364" mass="39792">MKPRRPLTLASLALRRELRYVALAFATILTVGAFGFRHIGGGATTLFDGFYMTFITVATIGYGEIVDLSQHPWGRLFNVGIAVSGIGAWTYMFSIITAVLVERSLDPERRRQRMVKAIDKLHGHYIVCGMGRVGGNVARELNATRHAHVAVDDAQEALERHIERMREIGHEPYAIQGDGADDDTLIEAGIKHAAGLFAVTGEDAKNMVIVLTAKQLNPKLRVVARVHDVRNIEKCRRVGADEIVSPDFTGGLRIASAMLRPHAVNFMDQMLRRSDALRVEEITLPATLPTVALGTLAPPSRDYVVVALREANAPRVHPLLAQGDQWQFSPPVEQDVAGGQVLIVIATPLGREAIEQRVAELAAA</sequence>
<dbReference type="SUPFAM" id="SSF51735">
    <property type="entry name" value="NAD(P)-binding Rossmann-fold domains"/>
    <property type="match status" value="1"/>
</dbReference>
<keyword evidence="5" id="KW-0406">Ion transport</keyword>
<dbReference type="InterPro" id="IPR036291">
    <property type="entry name" value="NAD(P)-bd_dom_sf"/>
</dbReference>
<keyword evidence="4" id="KW-1185">Reference proteome</keyword>
<evidence type="ECO:0000313" key="4">
    <source>
        <dbReference type="Proteomes" id="UP000675920"/>
    </source>
</evidence>
<dbReference type="SUPFAM" id="SSF81324">
    <property type="entry name" value="Voltage-gated potassium channels"/>
    <property type="match status" value="1"/>
</dbReference>
<dbReference type="InterPro" id="IPR013099">
    <property type="entry name" value="K_chnl_dom"/>
</dbReference>
<organism evidence="4 5">
    <name type="scientific">Derxia gummosa DSM 723</name>
    <dbReference type="NCBI Taxonomy" id="1121388"/>
    <lineage>
        <taxon>Bacteria</taxon>
        <taxon>Pseudomonadati</taxon>
        <taxon>Pseudomonadota</taxon>
        <taxon>Betaproteobacteria</taxon>
        <taxon>Burkholderiales</taxon>
        <taxon>Alcaligenaceae</taxon>
        <taxon>Derxia</taxon>
    </lineage>
</organism>
<feature type="transmembrane region" description="Helical" evidence="2">
    <location>
        <begin position="20"/>
        <end position="39"/>
    </location>
</feature>
<dbReference type="PROSITE" id="PS51201">
    <property type="entry name" value="RCK_N"/>
    <property type="match status" value="1"/>
</dbReference>
<dbReference type="Gene3D" id="3.40.50.720">
    <property type="entry name" value="NAD(P)-binding Rossmann-like Domain"/>
    <property type="match status" value="1"/>
</dbReference>
<keyword evidence="2" id="KW-0812">Transmembrane</keyword>
<keyword evidence="2" id="KW-1133">Transmembrane helix</keyword>
<keyword evidence="5" id="KW-0813">Transport</keyword>
<comment type="subcellular location">
    <subcellularLocation>
        <location evidence="1">Cell membrane</location>
        <topology evidence="1">Multi-pass membrane protein</topology>
    </subcellularLocation>
</comment>
<dbReference type="InterPro" id="IPR050721">
    <property type="entry name" value="Trk_Ktr_HKT_K-transport"/>
</dbReference>
<dbReference type="GO" id="GO:0034220">
    <property type="term" value="P:monoatomic ion transmembrane transport"/>
    <property type="evidence" value="ECO:0007669"/>
    <property type="project" value="UniProtKB-KW"/>
</dbReference>
<reference evidence="5" key="6">
    <citation type="submission" date="2025-08" db="UniProtKB">
        <authorList>
            <consortium name="RefSeq"/>
        </authorList>
    </citation>
    <scope>IDENTIFICATION</scope>
</reference>
<dbReference type="PANTHER" id="PTHR43833:SF9">
    <property type="entry name" value="POTASSIUM CHANNEL PROTEIN YUGO-RELATED"/>
    <property type="match status" value="1"/>
</dbReference>
<evidence type="ECO:0000256" key="1">
    <source>
        <dbReference type="ARBA" id="ARBA00004651"/>
    </source>
</evidence>
<protein>
    <submittedName>
        <fullName evidence="5">Potassium channel family protein</fullName>
    </submittedName>
</protein>
<name>A0A8B6XB67_9BURK</name>
<dbReference type="Gene3D" id="1.10.287.70">
    <property type="match status" value="1"/>
</dbReference>
<dbReference type="GO" id="GO:0005886">
    <property type="term" value="C:plasma membrane"/>
    <property type="evidence" value="ECO:0007669"/>
    <property type="project" value="UniProtKB-SubCell"/>
</dbReference>
<reference evidence="5" key="5">
    <citation type="journal article" date="2005" name="IEEE Trans Nanobioscience">
        <title>Voltage-gated ion channels.</title>
        <authorList>
            <person name="Bezanilla F."/>
        </authorList>
    </citation>
    <scope>NUCLEOTIDE SEQUENCE</scope>
</reference>
<proteinExistence type="predicted"/>
<reference evidence="5" key="3">
    <citation type="journal article" date="2000" name="Genome Biol.">
        <title>An overview of the potassium channel family.</title>
        <authorList>
            <person name="Miller C."/>
        </authorList>
    </citation>
    <scope>NUCLEOTIDE SEQUENCE</scope>
</reference>
<reference evidence="5" key="4">
    <citation type="journal article" date="2002" name="Nat. Rev. Neurosci.">
        <title>Potassium channel structures.</title>
        <authorList>
            <person name="Choe S."/>
        </authorList>
    </citation>
    <scope>NUCLEOTIDE SEQUENCE</scope>
</reference>